<dbReference type="GO" id="GO:0003723">
    <property type="term" value="F:RNA binding"/>
    <property type="evidence" value="ECO:0007669"/>
    <property type="project" value="TreeGrafter"/>
</dbReference>
<evidence type="ECO:0000313" key="7">
    <source>
        <dbReference type="EMBL" id="KAK9790326.1"/>
    </source>
</evidence>
<gene>
    <name evidence="7" type="ORF">WJX73_007490</name>
</gene>
<dbReference type="AlphaFoldDB" id="A0AAW1NPK2"/>
<dbReference type="InterPro" id="IPR050547">
    <property type="entry name" value="DEAD_box_RNA_helicases"/>
</dbReference>
<keyword evidence="4" id="KW-0067">ATP-binding</keyword>
<keyword evidence="8" id="KW-1185">Reference proteome</keyword>
<dbReference type="Proteomes" id="UP001465755">
    <property type="component" value="Unassembled WGS sequence"/>
</dbReference>
<evidence type="ECO:0000256" key="2">
    <source>
        <dbReference type="ARBA" id="ARBA00022801"/>
    </source>
</evidence>
<dbReference type="SMART" id="SM00487">
    <property type="entry name" value="DEXDc"/>
    <property type="match status" value="1"/>
</dbReference>
<dbReference type="InterPro" id="IPR044742">
    <property type="entry name" value="DEAD/DEAH_RhlB"/>
</dbReference>
<dbReference type="GO" id="GO:0016787">
    <property type="term" value="F:hydrolase activity"/>
    <property type="evidence" value="ECO:0007669"/>
    <property type="project" value="UniProtKB-KW"/>
</dbReference>
<dbReference type="GO" id="GO:0003724">
    <property type="term" value="F:RNA helicase activity"/>
    <property type="evidence" value="ECO:0007669"/>
    <property type="project" value="TreeGrafter"/>
</dbReference>
<dbReference type="InterPro" id="IPR027417">
    <property type="entry name" value="P-loop_NTPase"/>
</dbReference>
<dbReference type="Pfam" id="PF00270">
    <property type="entry name" value="DEAD"/>
    <property type="match status" value="1"/>
</dbReference>
<dbReference type="PROSITE" id="PS51194">
    <property type="entry name" value="HELICASE_CTER"/>
    <property type="match status" value="1"/>
</dbReference>
<dbReference type="InterPro" id="IPR011545">
    <property type="entry name" value="DEAD/DEAH_box_helicase_dom"/>
</dbReference>
<dbReference type="CDD" id="cd00268">
    <property type="entry name" value="DEADc"/>
    <property type="match status" value="1"/>
</dbReference>
<comment type="caution">
    <text evidence="7">The sequence shown here is derived from an EMBL/GenBank/DDBJ whole genome shotgun (WGS) entry which is preliminary data.</text>
</comment>
<dbReference type="CDD" id="cd18787">
    <property type="entry name" value="SF2_C_DEAD"/>
    <property type="match status" value="1"/>
</dbReference>
<proteinExistence type="predicted"/>
<organism evidence="7 8">
    <name type="scientific">Symbiochloris irregularis</name>
    <dbReference type="NCBI Taxonomy" id="706552"/>
    <lineage>
        <taxon>Eukaryota</taxon>
        <taxon>Viridiplantae</taxon>
        <taxon>Chlorophyta</taxon>
        <taxon>core chlorophytes</taxon>
        <taxon>Trebouxiophyceae</taxon>
        <taxon>Trebouxiales</taxon>
        <taxon>Trebouxiaceae</taxon>
        <taxon>Symbiochloris</taxon>
    </lineage>
</organism>
<evidence type="ECO:0000256" key="4">
    <source>
        <dbReference type="ARBA" id="ARBA00022840"/>
    </source>
</evidence>
<evidence type="ECO:0000259" key="6">
    <source>
        <dbReference type="PROSITE" id="PS51194"/>
    </source>
</evidence>
<dbReference type="GO" id="GO:0005524">
    <property type="term" value="F:ATP binding"/>
    <property type="evidence" value="ECO:0007669"/>
    <property type="project" value="UniProtKB-KW"/>
</dbReference>
<dbReference type="PANTHER" id="PTHR47963:SF3">
    <property type="entry name" value="DEAD-BOX ATP-DEPENDENT RNA HELICASE 47, MITOCHONDRIAL"/>
    <property type="match status" value="1"/>
</dbReference>
<accession>A0AAW1NPK2</accession>
<dbReference type="Gene3D" id="3.40.50.300">
    <property type="entry name" value="P-loop containing nucleotide triphosphate hydrolases"/>
    <property type="match status" value="2"/>
</dbReference>
<protein>
    <submittedName>
        <fullName evidence="7">Uncharacterized protein</fullName>
    </submittedName>
</protein>
<keyword evidence="2" id="KW-0378">Hydrolase</keyword>
<dbReference type="SUPFAM" id="SSF52540">
    <property type="entry name" value="P-loop containing nucleoside triphosphate hydrolases"/>
    <property type="match status" value="1"/>
</dbReference>
<feature type="domain" description="Helicase ATP-binding" evidence="5">
    <location>
        <begin position="121"/>
        <end position="313"/>
    </location>
</feature>
<dbReference type="PROSITE" id="PS51192">
    <property type="entry name" value="HELICASE_ATP_BIND_1"/>
    <property type="match status" value="1"/>
</dbReference>
<dbReference type="Pfam" id="PF00271">
    <property type="entry name" value="Helicase_C"/>
    <property type="match status" value="1"/>
</dbReference>
<evidence type="ECO:0000313" key="8">
    <source>
        <dbReference type="Proteomes" id="UP001465755"/>
    </source>
</evidence>
<feature type="domain" description="Helicase C-terminal" evidence="6">
    <location>
        <begin position="389"/>
        <end position="508"/>
    </location>
</feature>
<keyword evidence="3" id="KW-0347">Helicase</keyword>
<dbReference type="SMART" id="SM00490">
    <property type="entry name" value="HELICc"/>
    <property type="match status" value="1"/>
</dbReference>
<reference evidence="7 8" key="1">
    <citation type="journal article" date="2024" name="Nat. Commun.">
        <title>Phylogenomics reveals the evolutionary origins of lichenization in chlorophyte algae.</title>
        <authorList>
            <person name="Puginier C."/>
            <person name="Libourel C."/>
            <person name="Otte J."/>
            <person name="Skaloud P."/>
            <person name="Haon M."/>
            <person name="Grisel S."/>
            <person name="Petersen M."/>
            <person name="Berrin J.G."/>
            <person name="Delaux P.M."/>
            <person name="Dal Grande F."/>
            <person name="Keller J."/>
        </authorList>
    </citation>
    <scope>NUCLEOTIDE SEQUENCE [LARGE SCALE GENOMIC DNA]</scope>
    <source>
        <strain evidence="7 8">SAG 2036</strain>
    </source>
</reference>
<sequence>MLLPVSEHTWRTAAQTLYLRGCLPAVHALPRSAQASLGQQLGIERAFASNRQALRQWPALLYQQPRVNSAATKAVADLASEPVAAPTPASRFEALGLDDRVAALLSHIGVDRPTQVQTSAIPLILAGQNVAIQSHTGSGKTLAFMLPVLSLAIQRAEREYQAALQQGSKQTAGTLQAVIVAPSRELAMQIVRVGHSLLPQEARGCIQQCIGGANPHRQEEAMKLNKPLMVVGTPGRLGELSRYGVLQTHNCGMLVLDEADQLLAPQFAGDVSRLAAHCGKKLEQGRQTVVVSATLNPKVLVQTEAWCPNPQTVTLDQARVLSHHEAGPLREPSPEWGWGSIMHGRGDRLAPASTQGSAGGIGQEDMAPSLPPQLQHWWVGVTRQHRTDAARRAIHALDAQRVLIFMNFQSRLKDAAAKLKANGMVVECLSGQLSKQDRTNLLARFRKGDFRALIVSDVMARGLDIPECDAVFNLELPSDAAHYAHRAGRTGRLGRPGTVVSFAEPHEV</sequence>
<dbReference type="InterPro" id="IPR014001">
    <property type="entry name" value="Helicase_ATP-bd"/>
</dbReference>
<evidence type="ECO:0000259" key="5">
    <source>
        <dbReference type="PROSITE" id="PS51192"/>
    </source>
</evidence>
<dbReference type="PANTHER" id="PTHR47963">
    <property type="entry name" value="DEAD-BOX ATP-DEPENDENT RNA HELICASE 47, MITOCHONDRIAL"/>
    <property type="match status" value="1"/>
</dbReference>
<evidence type="ECO:0000256" key="3">
    <source>
        <dbReference type="ARBA" id="ARBA00022806"/>
    </source>
</evidence>
<dbReference type="InterPro" id="IPR001650">
    <property type="entry name" value="Helicase_C-like"/>
</dbReference>
<dbReference type="EMBL" id="JALJOQ010000195">
    <property type="protein sequence ID" value="KAK9790326.1"/>
    <property type="molecule type" value="Genomic_DNA"/>
</dbReference>
<evidence type="ECO:0000256" key="1">
    <source>
        <dbReference type="ARBA" id="ARBA00022741"/>
    </source>
</evidence>
<keyword evidence="1" id="KW-0547">Nucleotide-binding</keyword>
<name>A0AAW1NPK2_9CHLO</name>